<reference evidence="2" key="1">
    <citation type="submission" date="2021-02" db="EMBL/GenBank/DDBJ databases">
        <authorList>
            <person name="Nowell W R."/>
        </authorList>
    </citation>
    <scope>NUCLEOTIDE SEQUENCE</scope>
</reference>
<comment type="caution">
    <text evidence="2">The sequence shown here is derived from an EMBL/GenBank/DDBJ whole genome shotgun (WGS) entry which is preliminary data.</text>
</comment>
<keyword evidence="1" id="KW-0472">Membrane</keyword>
<name>A0A815JT36_9BILA</name>
<feature type="transmembrane region" description="Helical" evidence="1">
    <location>
        <begin position="33"/>
        <end position="51"/>
    </location>
</feature>
<gene>
    <name evidence="3" type="ORF">JXQ802_LOCUS50245</name>
    <name evidence="2" type="ORF">PYM288_LOCUS34081</name>
</gene>
<evidence type="ECO:0000313" key="5">
    <source>
        <dbReference type="Proteomes" id="UP000663870"/>
    </source>
</evidence>
<proteinExistence type="predicted"/>
<keyword evidence="1" id="KW-0812">Transmembrane</keyword>
<evidence type="ECO:0000256" key="1">
    <source>
        <dbReference type="SAM" id="Phobius"/>
    </source>
</evidence>
<keyword evidence="1" id="KW-1133">Transmembrane helix</keyword>
<evidence type="ECO:0000313" key="4">
    <source>
        <dbReference type="Proteomes" id="UP000663854"/>
    </source>
</evidence>
<dbReference type="Proteomes" id="UP000663854">
    <property type="component" value="Unassembled WGS sequence"/>
</dbReference>
<keyword evidence="5" id="KW-1185">Reference proteome</keyword>
<dbReference type="EMBL" id="CAJNOL010006456">
    <property type="protein sequence ID" value="CAF1618142.1"/>
    <property type="molecule type" value="Genomic_DNA"/>
</dbReference>
<dbReference type="EMBL" id="CAJNOH010004978">
    <property type="protein sequence ID" value="CAF1385660.1"/>
    <property type="molecule type" value="Genomic_DNA"/>
</dbReference>
<organism evidence="2 4">
    <name type="scientific">Rotaria sordida</name>
    <dbReference type="NCBI Taxonomy" id="392033"/>
    <lineage>
        <taxon>Eukaryota</taxon>
        <taxon>Metazoa</taxon>
        <taxon>Spiralia</taxon>
        <taxon>Gnathifera</taxon>
        <taxon>Rotifera</taxon>
        <taxon>Eurotatoria</taxon>
        <taxon>Bdelloidea</taxon>
        <taxon>Philodinida</taxon>
        <taxon>Philodinidae</taxon>
        <taxon>Rotaria</taxon>
    </lineage>
</organism>
<sequence length="349" mass="40956">MFRIRSKNPHNYYSILRNMLQICYNCCDNKRHILLFILFLFTTPIMYLISYTPTESQIIDDTDICSKLLDIIYNSKKTLCSEKANLRGNKQRIISLSIFGPKENPLFVDDKFSQFIFPLIDEAKLLFPTWTIRLYSDELTINRLDLKNLSQLATNIDICNVNQIPIIGNVGEYLSGKLWRFLPALDPMVDLVSSRDLDSPLLQREQIIIEQFINSSYLFLTMRDHPFHGIPILGGLWTSALYRNRLLFLRLFSILLDKNKVQQYSLVHDQKLLTELIWPRIKRQTLAFDSYTCQQFKEGHQYPFPTQRSSRDCHLGCVRPCCQNSSNIELIKPCPKECRPKNHPDWIYC</sequence>
<accession>A0A815JT36</accession>
<evidence type="ECO:0000313" key="2">
    <source>
        <dbReference type="EMBL" id="CAF1385660.1"/>
    </source>
</evidence>
<evidence type="ECO:0000313" key="3">
    <source>
        <dbReference type="EMBL" id="CAF1618142.1"/>
    </source>
</evidence>
<dbReference type="AlphaFoldDB" id="A0A815JT36"/>
<protein>
    <submittedName>
        <fullName evidence="2">Uncharacterized protein</fullName>
    </submittedName>
</protein>
<dbReference type="Proteomes" id="UP000663870">
    <property type="component" value="Unassembled WGS sequence"/>
</dbReference>